<evidence type="ECO:0000256" key="1">
    <source>
        <dbReference type="ARBA" id="ARBA00022679"/>
    </source>
</evidence>
<evidence type="ECO:0000313" key="8">
    <source>
        <dbReference type="EMBL" id="MBW0556106.1"/>
    </source>
</evidence>
<evidence type="ECO:0000256" key="6">
    <source>
        <dbReference type="ARBA" id="ARBA00022918"/>
    </source>
</evidence>
<evidence type="ECO:0000256" key="4">
    <source>
        <dbReference type="ARBA" id="ARBA00022759"/>
    </source>
</evidence>
<comment type="caution">
    <text evidence="8">The sequence shown here is derived from an EMBL/GenBank/DDBJ whole genome shotgun (WGS) entry which is preliminary data.</text>
</comment>
<dbReference type="AlphaFoldDB" id="A0A9Q3J5X5"/>
<keyword evidence="5" id="KW-0378">Hydrolase</keyword>
<dbReference type="SUPFAM" id="SSF56672">
    <property type="entry name" value="DNA/RNA polymerases"/>
    <property type="match status" value="1"/>
</dbReference>
<protein>
    <recommendedName>
        <fullName evidence="7">Reverse transcriptase RNase H-like domain-containing protein</fullName>
    </recommendedName>
</protein>
<dbReference type="GO" id="GO:0016787">
    <property type="term" value="F:hydrolase activity"/>
    <property type="evidence" value="ECO:0007669"/>
    <property type="project" value="UniProtKB-KW"/>
</dbReference>
<dbReference type="PANTHER" id="PTHR37984">
    <property type="entry name" value="PROTEIN CBG26694"/>
    <property type="match status" value="1"/>
</dbReference>
<dbReference type="CDD" id="cd09274">
    <property type="entry name" value="RNase_HI_RT_Ty3"/>
    <property type="match status" value="1"/>
</dbReference>
<dbReference type="GO" id="GO:0003964">
    <property type="term" value="F:RNA-directed DNA polymerase activity"/>
    <property type="evidence" value="ECO:0007669"/>
    <property type="project" value="UniProtKB-KW"/>
</dbReference>
<evidence type="ECO:0000259" key="7">
    <source>
        <dbReference type="Pfam" id="PF17917"/>
    </source>
</evidence>
<dbReference type="PANTHER" id="PTHR37984:SF5">
    <property type="entry name" value="PROTEIN NYNRIN-LIKE"/>
    <property type="match status" value="1"/>
</dbReference>
<feature type="domain" description="Reverse transcriptase RNase H-like" evidence="7">
    <location>
        <begin position="27"/>
        <end position="133"/>
    </location>
</feature>
<keyword evidence="3" id="KW-0540">Nuclease</keyword>
<organism evidence="8 9">
    <name type="scientific">Austropuccinia psidii MF-1</name>
    <dbReference type="NCBI Taxonomy" id="1389203"/>
    <lineage>
        <taxon>Eukaryota</taxon>
        <taxon>Fungi</taxon>
        <taxon>Dikarya</taxon>
        <taxon>Basidiomycota</taxon>
        <taxon>Pucciniomycotina</taxon>
        <taxon>Pucciniomycetes</taxon>
        <taxon>Pucciniales</taxon>
        <taxon>Sphaerophragmiaceae</taxon>
        <taxon>Austropuccinia</taxon>
    </lineage>
</organism>
<sequence>MTEEGVKAYEELKNLLTSAPFLRIPDWKLPVKLCIYACGEEIGAALHQTQIINDKLVEEPIFFLSQEIKPIEARYGERKMECLCLVVALEKLDYYLDGTVFDVITDCNAVKYLLNMKTPNRNMLKWQIASQEYRGNINIVHKSGNIHKNADFLSRWALANTSENPPWVPQEEHHIKGICVTDICTEFFNQVKERYKMDKNCHILCQILMKDCKDPSLSSKLDEI</sequence>
<dbReference type="EMBL" id="AVOT02063389">
    <property type="protein sequence ID" value="MBW0556106.1"/>
    <property type="molecule type" value="Genomic_DNA"/>
</dbReference>
<reference evidence="8" key="1">
    <citation type="submission" date="2021-03" db="EMBL/GenBank/DDBJ databases">
        <title>Draft genome sequence of rust myrtle Austropuccinia psidii MF-1, a brazilian biotype.</title>
        <authorList>
            <person name="Quecine M.C."/>
            <person name="Pachon D.M.R."/>
            <person name="Bonatelli M.L."/>
            <person name="Correr F.H."/>
            <person name="Franceschini L.M."/>
            <person name="Leite T.F."/>
            <person name="Margarido G.R.A."/>
            <person name="Almeida C.A."/>
            <person name="Ferrarezi J.A."/>
            <person name="Labate C.A."/>
        </authorList>
    </citation>
    <scope>NUCLEOTIDE SEQUENCE</scope>
    <source>
        <strain evidence="8">MF-1</strain>
    </source>
</reference>
<keyword evidence="6" id="KW-0695">RNA-directed DNA polymerase</keyword>
<dbReference type="InterPro" id="IPR043502">
    <property type="entry name" value="DNA/RNA_pol_sf"/>
</dbReference>
<keyword evidence="4" id="KW-0255">Endonuclease</keyword>
<dbReference type="GO" id="GO:0004519">
    <property type="term" value="F:endonuclease activity"/>
    <property type="evidence" value="ECO:0007669"/>
    <property type="project" value="UniProtKB-KW"/>
</dbReference>
<evidence type="ECO:0000256" key="2">
    <source>
        <dbReference type="ARBA" id="ARBA00022695"/>
    </source>
</evidence>
<evidence type="ECO:0000256" key="5">
    <source>
        <dbReference type="ARBA" id="ARBA00022801"/>
    </source>
</evidence>
<keyword evidence="2" id="KW-0548">Nucleotidyltransferase</keyword>
<evidence type="ECO:0000313" key="9">
    <source>
        <dbReference type="Proteomes" id="UP000765509"/>
    </source>
</evidence>
<dbReference type="InterPro" id="IPR041373">
    <property type="entry name" value="RT_RNaseH"/>
</dbReference>
<evidence type="ECO:0000256" key="3">
    <source>
        <dbReference type="ARBA" id="ARBA00022722"/>
    </source>
</evidence>
<keyword evidence="9" id="KW-1185">Reference proteome</keyword>
<dbReference type="Pfam" id="PF17917">
    <property type="entry name" value="RT_RNaseH"/>
    <property type="match status" value="1"/>
</dbReference>
<keyword evidence="1" id="KW-0808">Transferase</keyword>
<accession>A0A9Q3J5X5</accession>
<name>A0A9Q3J5X5_9BASI</name>
<dbReference type="InterPro" id="IPR050951">
    <property type="entry name" value="Retrovirus_Pol_polyprotein"/>
</dbReference>
<dbReference type="Proteomes" id="UP000765509">
    <property type="component" value="Unassembled WGS sequence"/>
</dbReference>
<proteinExistence type="predicted"/>
<gene>
    <name evidence="8" type="ORF">O181_095821</name>
</gene>